<evidence type="ECO:0000313" key="2">
    <source>
        <dbReference type="EMBL" id="OCC16247.1"/>
    </source>
</evidence>
<gene>
    <name evidence="2" type="ORF">DBT_0064</name>
</gene>
<dbReference type="EMBL" id="MAGO01000001">
    <property type="protein sequence ID" value="OCC16247.1"/>
    <property type="molecule type" value="Genomic_DNA"/>
</dbReference>
<dbReference type="Proteomes" id="UP000093080">
    <property type="component" value="Unassembled WGS sequence"/>
</dbReference>
<comment type="caution">
    <text evidence="2">The sequence shown here is derived from an EMBL/GenBank/DDBJ whole genome shotgun (WGS) entry which is preliminary data.</text>
</comment>
<dbReference type="STRING" id="1156395.DBT_0064"/>
<organism evidence="2 3">
    <name type="scientific">Dissulfuribacter thermophilus</name>
    <dbReference type="NCBI Taxonomy" id="1156395"/>
    <lineage>
        <taxon>Bacteria</taxon>
        <taxon>Pseudomonadati</taxon>
        <taxon>Thermodesulfobacteriota</taxon>
        <taxon>Dissulfuribacteria</taxon>
        <taxon>Dissulfuribacterales</taxon>
        <taxon>Dissulfuribacteraceae</taxon>
        <taxon>Dissulfuribacter</taxon>
    </lineage>
</organism>
<dbReference type="AlphaFoldDB" id="A0A1B9F8I6"/>
<feature type="region of interest" description="Disordered" evidence="1">
    <location>
        <begin position="36"/>
        <end position="68"/>
    </location>
</feature>
<name>A0A1B9F8I6_9BACT</name>
<feature type="compositionally biased region" description="Basic and acidic residues" evidence="1">
    <location>
        <begin position="39"/>
        <end position="58"/>
    </location>
</feature>
<reference evidence="2 3" key="1">
    <citation type="submission" date="2016-06" db="EMBL/GenBank/DDBJ databases">
        <title>Respiratory ammonification of nitrate coupled to the oxidation of elemental sulfur in deep-sea autotrophic thermophilic bacteria.</title>
        <authorList>
            <person name="Slobodkina G.B."/>
            <person name="Mardanov A.V."/>
            <person name="Ravin N.V."/>
            <person name="Frolova A.A."/>
            <person name="Viryasiv M.B."/>
            <person name="Chernyh N.A."/>
            <person name="Bonch-Osmolovskaya E.A."/>
            <person name="Slobodkin A.I."/>
        </authorList>
    </citation>
    <scope>NUCLEOTIDE SEQUENCE [LARGE SCALE GENOMIC DNA]</scope>
    <source>
        <strain evidence="2 3">S69</strain>
    </source>
</reference>
<accession>A0A1B9F8I6</accession>
<dbReference type="RefSeq" id="WP_067615293.1">
    <property type="nucleotide sequence ID" value="NZ_MAGO01000001.1"/>
</dbReference>
<evidence type="ECO:0000313" key="3">
    <source>
        <dbReference type="Proteomes" id="UP000093080"/>
    </source>
</evidence>
<protein>
    <submittedName>
        <fullName evidence="2">Uncharacterized protein</fullName>
    </submittedName>
</protein>
<dbReference type="PATRIC" id="fig|1156395.6.peg.63"/>
<proteinExistence type="predicted"/>
<feature type="compositionally biased region" description="Acidic residues" evidence="1">
    <location>
        <begin position="59"/>
        <end position="68"/>
    </location>
</feature>
<keyword evidence="3" id="KW-1185">Reference proteome</keyword>
<sequence length="507" mass="58123">MPQKENIPDLEKFIKEIEDTIDSLFTPTKEIEIDPLTNEIKEVQRSREEKPSTKKEDKTDLDEEITLELDEDDSVPLETAPPTMPVIEPTIEDIRLEEEEEEKETSTQFESMVHQFNQLYQSLLTLEWEITKEDLTSAYEILKNIAQKIEDLASEDASFLVHSMLDIMRAVKEDPDHACPNAPKALEKGLEALMAIVKDSHPISHETEELIREAKEYMAFVRLEDKPPKERLSTDSWDDKRVVEEICDVPILEEIKEKPFNQERLQAVLNDLAVCIEKIIPVQEVLSHHKKSQKLYKFLANIRSRLEGAIQVLTDELGLDFPEIRLSHTPPEEVIIGEDTEIEPPKNIFPPFKEIQLVTWQGRTIGLIPEEVCYIGHSRSIGQKISGQESIFNLSSLKKWPWSKIRPMLTGELSRLDESVLEAITLPVIKNPDAKEAPESDTPNLSLALLYKDGKGCALIIEGVPQNLNTDDWQWHDETENSLPWIGYLEKEGKKIPVITVEKIFNE</sequence>
<evidence type="ECO:0000256" key="1">
    <source>
        <dbReference type="SAM" id="MobiDB-lite"/>
    </source>
</evidence>